<dbReference type="AlphaFoldDB" id="A0AA40C7G1"/>
<dbReference type="InterPro" id="IPR036852">
    <property type="entry name" value="Peptidase_S8/S53_dom_sf"/>
</dbReference>
<dbReference type="Proteomes" id="UP001175000">
    <property type="component" value="Unassembled WGS sequence"/>
</dbReference>
<dbReference type="Gene3D" id="3.40.50.200">
    <property type="entry name" value="Peptidase S8/S53 domain"/>
    <property type="match status" value="1"/>
</dbReference>
<proteinExistence type="predicted"/>
<dbReference type="InterPro" id="IPR023827">
    <property type="entry name" value="Peptidase_S8_Asp-AS"/>
</dbReference>
<evidence type="ECO:0000259" key="5">
    <source>
        <dbReference type="Pfam" id="PF00082"/>
    </source>
</evidence>
<dbReference type="InterPro" id="IPR015500">
    <property type="entry name" value="Peptidase_S8_subtilisin-rel"/>
</dbReference>
<feature type="compositionally biased region" description="Low complexity" evidence="4">
    <location>
        <begin position="339"/>
        <end position="357"/>
    </location>
</feature>
<dbReference type="GO" id="GO:0004252">
    <property type="term" value="F:serine-type endopeptidase activity"/>
    <property type="evidence" value="ECO:0007669"/>
    <property type="project" value="InterPro"/>
</dbReference>
<dbReference type="PROSITE" id="PS00136">
    <property type="entry name" value="SUBTILASE_ASP"/>
    <property type="match status" value="1"/>
</dbReference>
<dbReference type="GO" id="GO:0006508">
    <property type="term" value="P:proteolysis"/>
    <property type="evidence" value="ECO:0007669"/>
    <property type="project" value="UniProtKB-KW"/>
</dbReference>
<feature type="region of interest" description="Disordered" evidence="4">
    <location>
        <begin position="1"/>
        <end position="30"/>
    </location>
</feature>
<dbReference type="SUPFAM" id="SSF52743">
    <property type="entry name" value="Subtilisin-like"/>
    <property type="match status" value="1"/>
</dbReference>
<sequence length="1033" mass="113530">MDPSARNIPPNSSAASEMDDESTDDSPEDILDDLQHLKGLDGVDLDTEAGLAMYIRNHSARLLAVNGQGRNILHCHAQQRRFRGPQIYAVIGGILRLEPDDGPSMMTHPDTTGRTPLHHAIMQQNFDWIDHMLQLQYIDTPPNIDWPTIIGQSQPEGGNCLHGAIASSPQTSSCAVAYYRVVNALVDLAPPDAFLAPDNAGCTPLHLAVDASGIQCKEQVSLVEKLLEKNDISGDDQLNRPGYKSPYRYFKDKRKDWRALMAFKAAAAAHTSRAASIEVRGAGQKAINFRKMEASTELTAPRLSQMSGYSASRSMSSGVGTGIGLVHQRPHRAGGNGPGASNSSRPSSPAANQSRPRTGTSSSAPRAEGDARSTTPLARAPGKKQGTSLDEAMKFSTDIKYVLKLHYLRRLQPWRAAEVLYGLNPKSKQIFLDFRKLSKSPGPASIHVLSFQSQYKNLCLAKTLKYVYLGQVSFVEGIDDDEKPLVCDALFFFTWLKEEKGVRRILHLTVEDGEFPGNSDDTIEKCLEGLQIERLDWRRRDLGVEAKRLGDSKVKSLVLWWGGSNAVLRGWGDTDGIGVVETLEEVQVVLMHGIKMTARRTRDLQDFKTKLQQVRLDRKLDPLTYSDGEDHSTDFPLIEDSSDGMTAHPSQHTDQNDHHKWIRCMTDLASHILQAGFPEIAGTSAADGLDRGIKIAIIDDGIEVTDEEISGRVVGGASLCSGELDRGVPYYESTRGHGTLVAKFILQIFPLAELYSFRLQPSALIGENGSPRHSFPYESAVKAIDRAHMFGVDIICMAWAVSRSNNQASNEKMEHDFNVVLEKASRPTAFDQTALDNQPLKPTLLFCAVEDTGLDNPDTSYPGSISQGRLIRIGAATKMGSPWSHANNDADYFLPGHKVDGGSEGETFYTEGTDHAPRSHPMSGSSIATSFVAGLAGVILHLARVSAILVDNEPKRYQGYLGKDAYADLRTRGPMALAFKNISASAEGNRQQKFVRVWERFQTLCDQLEGRKSAKGDERWVAMADTVRNLVDW</sequence>
<evidence type="ECO:0000256" key="4">
    <source>
        <dbReference type="SAM" id="MobiDB-lite"/>
    </source>
</evidence>
<gene>
    <name evidence="6" type="ORF">B0T14DRAFT_135878</name>
</gene>
<feature type="compositionally biased region" description="Low complexity" evidence="4">
    <location>
        <begin position="309"/>
        <end position="318"/>
    </location>
</feature>
<dbReference type="Gene3D" id="1.25.40.20">
    <property type="entry name" value="Ankyrin repeat-containing domain"/>
    <property type="match status" value="1"/>
</dbReference>
<dbReference type="InterPro" id="IPR002110">
    <property type="entry name" value="Ankyrin_rpt"/>
</dbReference>
<accession>A0AA40C7G1</accession>
<feature type="compositionally biased region" description="Acidic residues" evidence="4">
    <location>
        <begin position="17"/>
        <end position="30"/>
    </location>
</feature>
<keyword evidence="1" id="KW-0645">Protease</keyword>
<organism evidence="6 7">
    <name type="scientific">Immersiella caudata</name>
    <dbReference type="NCBI Taxonomy" id="314043"/>
    <lineage>
        <taxon>Eukaryota</taxon>
        <taxon>Fungi</taxon>
        <taxon>Dikarya</taxon>
        <taxon>Ascomycota</taxon>
        <taxon>Pezizomycotina</taxon>
        <taxon>Sordariomycetes</taxon>
        <taxon>Sordariomycetidae</taxon>
        <taxon>Sordariales</taxon>
        <taxon>Lasiosphaeriaceae</taxon>
        <taxon>Immersiella</taxon>
    </lineage>
</organism>
<evidence type="ECO:0000313" key="7">
    <source>
        <dbReference type="Proteomes" id="UP001175000"/>
    </source>
</evidence>
<feature type="region of interest" description="Disordered" evidence="4">
    <location>
        <begin position="309"/>
        <end position="389"/>
    </location>
</feature>
<keyword evidence="2" id="KW-0378">Hydrolase</keyword>
<reference evidence="6" key="1">
    <citation type="submission" date="2023-06" db="EMBL/GenBank/DDBJ databases">
        <title>Genome-scale phylogeny and comparative genomics of the fungal order Sordariales.</title>
        <authorList>
            <consortium name="Lawrence Berkeley National Laboratory"/>
            <person name="Hensen N."/>
            <person name="Bonometti L."/>
            <person name="Westerberg I."/>
            <person name="Brannstrom I.O."/>
            <person name="Guillou S."/>
            <person name="Cros-Aarteil S."/>
            <person name="Calhoun S."/>
            <person name="Haridas S."/>
            <person name="Kuo A."/>
            <person name="Mondo S."/>
            <person name="Pangilinan J."/>
            <person name="Riley R."/>
            <person name="Labutti K."/>
            <person name="Andreopoulos B."/>
            <person name="Lipzen A."/>
            <person name="Chen C."/>
            <person name="Yanf M."/>
            <person name="Daum C."/>
            <person name="Ng V."/>
            <person name="Clum A."/>
            <person name="Steindorff A."/>
            <person name="Ohm R."/>
            <person name="Martin F."/>
            <person name="Silar P."/>
            <person name="Natvig D."/>
            <person name="Lalanne C."/>
            <person name="Gautier V."/>
            <person name="Ament-Velasquez S.L."/>
            <person name="Kruys A."/>
            <person name="Hutchinson M.I."/>
            <person name="Powell A.J."/>
            <person name="Barry K."/>
            <person name="Miller A.N."/>
            <person name="Grigoriev I.V."/>
            <person name="Debuchy R."/>
            <person name="Gladieux P."/>
            <person name="Thoren M.H."/>
            <person name="Johannesson H."/>
        </authorList>
    </citation>
    <scope>NUCLEOTIDE SEQUENCE</scope>
    <source>
        <strain evidence="6">CBS 606.72</strain>
    </source>
</reference>
<dbReference type="SMART" id="SM00248">
    <property type="entry name" value="ANK"/>
    <property type="match status" value="3"/>
</dbReference>
<dbReference type="SUPFAM" id="SSF48403">
    <property type="entry name" value="Ankyrin repeat"/>
    <property type="match status" value="1"/>
</dbReference>
<evidence type="ECO:0000256" key="2">
    <source>
        <dbReference type="ARBA" id="ARBA00022801"/>
    </source>
</evidence>
<dbReference type="Pfam" id="PF00082">
    <property type="entry name" value="Peptidase_S8"/>
    <property type="match status" value="1"/>
</dbReference>
<comment type="caution">
    <text evidence="6">The sequence shown here is derived from an EMBL/GenBank/DDBJ whole genome shotgun (WGS) entry which is preliminary data.</text>
</comment>
<dbReference type="InterPro" id="IPR000209">
    <property type="entry name" value="Peptidase_S8/S53_dom"/>
</dbReference>
<name>A0AA40C7G1_9PEZI</name>
<feature type="domain" description="Peptidase S8/S53" evidence="5">
    <location>
        <begin position="691"/>
        <end position="941"/>
    </location>
</feature>
<keyword evidence="7" id="KW-1185">Reference proteome</keyword>
<keyword evidence="3" id="KW-0720">Serine protease</keyword>
<evidence type="ECO:0000256" key="1">
    <source>
        <dbReference type="ARBA" id="ARBA00022670"/>
    </source>
</evidence>
<protein>
    <recommendedName>
        <fullName evidence="5">Peptidase S8/S53 domain-containing protein</fullName>
    </recommendedName>
</protein>
<dbReference type="PRINTS" id="PR00723">
    <property type="entry name" value="SUBTILISIN"/>
</dbReference>
<evidence type="ECO:0000313" key="6">
    <source>
        <dbReference type="EMBL" id="KAK0627424.1"/>
    </source>
</evidence>
<evidence type="ECO:0000256" key="3">
    <source>
        <dbReference type="ARBA" id="ARBA00022825"/>
    </source>
</evidence>
<dbReference type="EMBL" id="JAULSU010000002">
    <property type="protein sequence ID" value="KAK0627424.1"/>
    <property type="molecule type" value="Genomic_DNA"/>
</dbReference>
<dbReference type="InterPro" id="IPR036770">
    <property type="entry name" value="Ankyrin_rpt-contain_sf"/>
</dbReference>